<evidence type="ECO:0000256" key="4">
    <source>
        <dbReference type="ARBA" id="ARBA00012513"/>
    </source>
</evidence>
<feature type="binding site" evidence="18">
    <location>
        <position position="382"/>
    </location>
    <ligand>
        <name>ATP</name>
        <dbReference type="ChEBI" id="CHEBI:30616"/>
    </ligand>
</feature>
<dbReference type="GO" id="GO:0005524">
    <property type="term" value="F:ATP binding"/>
    <property type="evidence" value="ECO:0007669"/>
    <property type="project" value="UniProtKB-UniRule"/>
</dbReference>
<dbReference type="PROSITE" id="PS00307">
    <property type="entry name" value="LECTIN_LEGUME_BETA"/>
    <property type="match status" value="1"/>
</dbReference>
<dbReference type="Pfam" id="PF00139">
    <property type="entry name" value="Lectin_legB"/>
    <property type="match status" value="1"/>
</dbReference>
<dbReference type="InterPro" id="IPR050528">
    <property type="entry name" value="L-type_Lectin-RKs"/>
</dbReference>
<evidence type="ECO:0000256" key="17">
    <source>
        <dbReference type="ARBA" id="ARBA00023180"/>
    </source>
</evidence>
<evidence type="ECO:0000256" key="6">
    <source>
        <dbReference type="ARBA" id="ARBA00022527"/>
    </source>
</evidence>
<keyword evidence="12" id="KW-0418">Kinase</keyword>
<keyword evidence="8" id="KW-0812">Transmembrane</keyword>
<dbReference type="InterPro" id="IPR011009">
    <property type="entry name" value="Kinase-like_dom_sf"/>
</dbReference>
<dbReference type="SUPFAM" id="SSF56112">
    <property type="entry name" value="Protein kinase-like (PK-like)"/>
    <property type="match status" value="1"/>
</dbReference>
<dbReference type="PANTHER" id="PTHR27007">
    <property type="match status" value="1"/>
</dbReference>
<comment type="subcellular location">
    <subcellularLocation>
        <location evidence="1">Cell membrane</location>
        <topology evidence="1">Single-pass type I membrane protein</topology>
    </subcellularLocation>
</comment>
<keyword evidence="14" id="KW-1133">Transmembrane helix</keyword>
<gene>
    <name evidence="22" type="ORF">R1sor_016464</name>
</gene>
<proteinExistence type="inferred from homology"/>
<accession>A0ABD3HJ62</accession>
<dbReference type="GO" id="GO:0030246">
    <property type="term" value="F:carbohydrate binding"/>
    <property type="evidence" value="ECO:0007669"/>
    <property type="project" value="UniProtKB-KW"/>
</dbReference>
<dbReference type="FunFam" id="1.10.510.10:FF:000240">
    <property type="entry name" value="Lectin-domain containing receptor kinase A4.3"/>
    <property type="match status" value="1"/>
</dbReference>
<keyword evidence="23" id="KW-1185">Reference proteome</keyword>
<keyword evidence="7" id="KW-0808">Transferase</keyword>
<evidence type="ECO:0000256" key="8">
    <source>
        <dbReference type="ARBA" id="ARBA00022692"/>
    </source>
</evidence>
<evidence type="ECO:0000256" key="10">
    <source>
        <dbReference type="ARBA" id="ARBA00022734"/>
    </source>
</evidence>
<dbReference type="InterPro" id="IPR001245">
    <property type="entry name" value="Ser-Thr/Tyr_kinase_cat_dom"/>
</dbReference>
<evidence type="ECO:0000256" key="2">
    <source>
        <dbReference type="ARBA" id="ARBA00008536"/>
    </source>
</evidence>
<evidence type="ECO:0000256" key="15">
    <source>
        <dbReference type="ARBA" id="ARBA00023136"/>
    </source>
</evidence>
<keyword evidence="5" id="KW-1003">Cell membrane</keyword>
<comment type="caution">
    <text evidence="22">The sequence shown here is derived from an EMBL/GenBank/DDBJ whole genome shotgun (WGS) entry which is preliminary data.</text>
</comment>
<evidence type="ECO:0000313" key="23">
    <source>
        <dbReference type="Proteomes" id="UP001633002"/>
    </source>
</evidence>
<feature type="chain" id="PRO_5044874054" description="non-specific serine/threonine protein kinase" evidence="20">
    <location>
        <begin position="27"/>
        <end position="715"/>
    </location>
</feature>
<keyword evidence="17" id="KW-0325">Glycoprotein</keyword>
<dbReference type="GO" id="GO:0002229">
    <property type="term" value="P:defense response to oomycetes"/>
    <property type="evidence" value="ECO:0007669"/>
    <property type="project" value="UniProtKB-ARBA"/>
</dbReference>
<keyword evidence="9 20" id="KW-0732">Signal</keyword>
<feature type="compositionally biased region" description="Low complexity" evidence="19">
    <location>
        <begin position="259"/>
        <end position="270"/>
    </location>
</feature>
<keyword evidence="13 18" id="KW-0067">ATP-binding</keyword>
<feature type="signal peptide" evidence="20">
    <location>
        <begin position="1"/>
        <end position="26"/>
    </location>
</feature>
<evidence type="ECO:0000313" key="22">
    <source>
        <dbReference type="EMBL" id="KAL3690155.1"/>
    </source>
</evidence>
<keyword evidence="11 18" id="KW-0547">Nucleotide-binding</keyword>
<evidence type="ECO:0000256" key="20">
    <source>
        <dbReference type="SAM" id="SignalP"/>
    </source>
</evidence>
<evidence type="ECO:0000256" key="5">
    <source>
        <dbReference type="ARBA" id="ARBA00022475"/>
    </source>
</evidence>
<dbReference type="GO" id="GO:0005886">
    <property type="term" value="C:plasma membrane"/>
    <property type="evidence" value="ECO:0007669"/>
    <property type="project" value="UniProtKB-SubCell"/>
</dbReference>
<evidence type="ECO:0000256" key="7">
    <source>
        <dbReference type="ARBA" id="ARBA00022679"/>
    </source>
</evidence>
<dbReference type="PROSITE" id="PS00107">
    <property type="entry name" value="PROTEIN_KINASE_ATP"/>
    <property type="match status" value="1"/>
</dbReference>
<dbReference type="Gene3D" id="3.30.200.20">
    <property type="entry name" value="Phosphorylase Kinase, domain 1"/>
    <property type="match status" value="1"/>
</dbReference>
<protein>
    <recommendedName>
        <fullName evidence="4">non-specific serine/threonine protein kinase</fullName>
        <ecNumber evidence="4">2.7.11.1</ecNumber>
    </recommendedName>
</protein>
<dbReference type="InterPro" id="IPR008271">
    <property type="entry name" value="Ser/Thr_kinase_AS"/>
</dbReference>
<evidence type="ECO:0000256" key="13">
    <source>
        <dbReference type="ARBA" id="ARBA00022840"/>
    </source>
</evidence>
<organism evidence="22 23">
    <name type="scientific">Riccia sorocarpa</name>
    <dbReference type="NCBI Taxonomy" id="122646"/>
    <lineage>
        <taxon>Eukaryota</taxon>
        <taxon>Viridiplantae</taxon>
        <taxon>Streptophyta</taxon>
        <taxon>Embryophyta</taxon>
        <taxon>Marchantiophyta</taxon>
        <taxon>Marchantiopsida</taxon>
        <taxon>Marchantiidae</taxon>
        <taxon>Marchantiales</taxon>
        <taxon>Ricciaceae</taxon>
        <taxon>Riccia</taxon>
    </lineage>
</organism>
<keyword evidence="15" id="KW-0472">Membrane</keyword>
<reference evidence="22 23" key="1">
    <citation type="submission" date="2024-09" db="EMBL/GenBank/DDBJ databases">
        <title>Chromosome-scale assembly of Riccia sorocarpa.</title>
        <authorList>
            <person name="Paukszto L."/>
        </authorList>
    </citation>
    <scope>NUCLEOTIDE SEQUENCE [LARGE SCALE GENOMIC DNA]</scope>
    <source>
        <strain evidence="22">LP-2024</strain>
        <tissue evidence="22">Aerial parts of the thallus</tissue>
    </source>
</reference>
<name>A0ABD3HJ62_9MARC</name>
<keyword evidence="16" id="KW-0675">Receptor</keyword>
<dbReference type="InterPro" id="IPR000719">
    <property type="entry name" value="Prot_kinase_dom"/>
</dbReference>
<dbReference type="InterPro" id="IPR017441">
    <property type="entry name" value="Protein_kinase_ATP_BS"/>
</dbReference>
<evidence type="ECO:0000256" key="18">
    <source>
        <dbReference type="PROSITE-ProRule" id="PRU10141"/>
    </source>
</evidence>
<dbReference type="Proteomes" id="UP001633002">
    <property type="component" value="Unassembled WGS sequence"/>
</dbReference>
<dbReference type="PROSITE" id="PS00108">
    <property type="entry name" value="PROTEIN_KINASE_ST"/>
    <property type="match status" value="1"/>
</dbReference>
<evidence type="ECO:0000256" key="19">
    <source>
        <dbReference type="SAM" id="MobiDB-lite"/>
    </source>
</evidence>
<dbReference type="EC" id="2.7.11.1" evidence="4"/>
<dbReference type="SMART" id="SM00220">
    <property type="entry name" value="S_TKc"/>
    <property type="match status" value="1"/>
</dbReference>
<comment type="similarity">
    <text evidence="2">In the N-terminal section; belongs to the leguminous lectin family.</text>
</comment>
<sequence length="715" mass="79099">MKAPAADFVLCRALLCIVISSPFVRGQVAGSYFNSEDSKFSCAGSGANLRCSGNATTTTDGLLKLTPDPSDRKENSSYSMNTVGVALYKNPVQVMNRVWMGEPGWSFGAFNGYGFAGVQTLAVEFDTVQNQPVDDVDDNHVGIDTTSTKPEKATSLTFPLSTGNSNYAWIQCHPESLLLEVRVDSLPERSDQPTISYNLNLVGVFDVDNVSVGFTAANGNCATFCFSSYTVYNLTFQSSFSSSSPPFPAPKGKSQTGANSTRSTRSESNTQKSKPLNSGFIAGVTVGLVGILVGACSLLFCTRSLRKHEAGTVLLSVKEGSSTKEFQMAGVSVERFSYDQVSAATENFSDALKLGQGGFGSVYRGSIPVEGSNSNLLVAVKKVSSDSKQGEREFMAEVSTVGMLRHRNIVQLLGWCSESQGNYLLVCEYMQKGSLDQYLYPRRISQTAGNSFFLTWKERIKILRGIAASLQFLHEGWRQQIIHRDVKSSNVMLDDDLNAMLGDFGLARMSDNFRNPTTTGVAGTYGFIAPEVAMTGKYTVKSDVFSFGAVCLEVVCGRRVYDDMYPVDEILSVDSVWRKLSEDDLLSVVDRRLEGEFEVEEVKFVPNLLNARRCRGFRRFWREVWSCQQFRRPSLKVIIMPILTRIRRGVCFCLTVSQESVWRRMHFCECLLPSEVTFRFPFIRFGPCSLPSSSDSVFRSLKKPMFLGCEYFHCG</sequence>
<dbReference type="AlphaFoldDB" id="A0ABD3HJ62"/>
<dbReference type="Gene3D" id="1.10.510.10">
    <property type="entry name" value="Transferase(Phosphotransferase) domain 1"/>
    <property type="match status" value="1"/>
</dbReference>
<dbReference type="InterPro" id="IPR013320">
    <property type="entry name" value="ConA-like_dom_sf"/>
</dbReference>
<dbReference type="PROSITE" id="PS50011">
    <property type="entry name" value="PROTEIN_KINASE_DOM"/>
    <property type="match status" value="1"/>
</dbReference>
<dbReference type="InterPro" id="IPR001220">
    <property type="entry name" value="Legume_lectin_dom"/>
</dbReference>
<evidence type="ECO:0000256" key="3">
    <source>
        <dbReference type="ARBA" id="ARBA00010217"/>
    </source>
</evidence>
<dbReference type="GO" id="GO:0004674">
    <property type="term" value="F:protein serine/threonine kinase activity"/>
    <property type="evidence" value="ECO:0007669"/>
    <property type="project" value="UniProtKB-KW"/>
</dbReference>
<dbReference type="InterPro" id="IPR019825">
    <property type="entry name" value="Lectin_legB_Mn/Ca_BS"/>
</dbReference>
<dbReference type="SUPFAM" id="SSF49899">
    <property type="entry name" value="Concanavalin A-like lectins/glucanases"/>
    <property type="match status" value="1"/>
</dbReference>
<evidence type="ECO:0000259" key="21">
    <source>
        <dbReference type="PROSITE" id="PS50011"/>
    </source>
</evidence>
<evidence type="ECO:0000256" key="11">
    <source>
        <dbReference type="ARBA" id="ARBA00022741"/>
    </source>
</evidence>
<feature type="domain" description="Protein kinase" evidence="21">
    <location>
        <begin position="348"/>
        <end position="643"/>
    </location>
</feature>
<feature type="region of interest" description="Disordered" evidence="19">
    <location>
        <begin position="241"/>
        <end position="273"/>
    </location>
</feature>
<evidence type="ECO:0000256" key="12">
    <source>
        <dbReference type="ARBA" id="ARBA00022777"/>
    </source>
</evidence>
<dbReference type="EMBL" id="JBJQOH010000004">
    <property type="protein sequence ID" value="KAL3690155.1"/>
    <property type="molecule type" value="Genomic_DNA"/>
</dbReference>
<keyword evidence="10" id="KW-0430">Lectin</keyword>
<evidence type="ECO:0000256" key="9">
    <source>
        <dbReference type="ARBA" id="ARBA00022729"/>
    </source>
</evidence>
<dbReference type="Pfam" id="PF07714">
    <property type="entry name" value="PK_Tyr_Ser-Thr"/>
    <property type="match status" value="1"/>
</dbReference>
<evidence type="ECO:0000256" key="1">
    <source>
        <dbReference type="ARBA" id="ARBA00004251"/>
    </source>
</evidence>
<evidence type="ECO:0000256" key="14">
    <source>
        <dbReference type="ARBA" id="ARBA00022989"/>
    </source>
</evidence>
<comment type="similarity">
    <text evidence="3">In the C-terminal section; belongs to the protein kinase superfamily. Ser/Thr protein kinase family.</text>
</comment>
<dbReference type="Gene3D" id="2.60.120.200">
    <property type="match status" value="2"/>
</dbReference>
<keyword evidence="6" id="KW-0723">Serine/threonine-protein kinase</keyword>
<evidence type="ECO:0000256" key="16">
    <source>
        <dbReference type="ARBA" id="ARBA00023170"/>
    </source>
</evidence>
<dbReference type="FunFam" id="3.30.200.20:FF:000162">
    <property type="entry name" value="Adenine nucleotide alpha hydrolase-like domain kinase"/>
    <property type="match status" value="1"/>
</dbReference>